<dbReference type="InterPro" id="IPR003660">
    <property type="entry name" value="HAMP_dom"/>
</dbReference>
<dbReference type="GO" id="GO:0006935">
    <property type="term" value="P:chemotaxis"/>
    <property type="evidence" value="ECO:0007669"/>
    <property type="project" value="InterPro"/>
</dbReference>
<dbReference type="PROSITE" id="PS50111">
    <property type="entry name" value="CHEMOTAXIS_TRANSDUC_2"/>
    <property type="match status" value="1"/>
</dbReference>
<dbReference type="PRINTS" id="PR00260">
    <property type="entry name" value="CHEMTRNSDUCR"/>
</dbReference>
<keyword evidence="5" id="KW-0472">Membrane</keyword>
<dbReference type="RefSeq" id="WP_059596541.1">
    <property type="nucleotide sequence ID" value="NZ_CP013386.1"/>
</dbReference>
<dbReference type="Pfam" id="PF00015">
    <property type="entry name" value="MCPsignal"/>
    <property type="match status" value="1"/>
</dbReference>
<evidence type="ECO:0000256" key="2">
    <source>
        <dbReference type="ARBA" id="ARBA00022481"/>
    </source>
</evidence>
<dbReference type="SUPFAM" id="SSF58104">
    <property type="entry name" value="Methyl-accepting chemotaxis protein (MCP) signaling domain"/>
    <property type="match status" value="1"/>
</dbReference>
<dbReference type="PANTHER" id="PTHR43531">
    <property type="entry name" value="PROTEIN ICFG"/>
    <property type="match status" value="1"/>
</dbReference>
<keyword evidence="5" id="KW-1133">Transmembrane helix</keyword>
<evidence type="ECO:0000259" key="7">
    <source>
        <dbReference type="PROSITE" id="PS50885"/>
    </source>
</evidence>
<gene>
    <name evidence="8" type="ORF">WS70_05890</name>
</gene>
<dbReference type="CDD" id="cd11386">
    <property type="entry name" value="MCP_signal"/>
    <property type="match status" value="1"/>
</dbReference>
<evidence type="ECO:0000256" key="5">
    <source>
        <dbReference type="SAM" id="Phobius"/>
    </source>
</evidence>
<dbReference type="GO" id="GO:0004888">
    <property type="term" value="F:transmembrane signaling receptor activity"/>
    <property type="evidence" value="ECO:0007669"/>
    <property type="project" value="InterPro"/>
</dbReference>
<dbReference type="Pfam" id="PF00672">
    <property type="entry name" value="HAMP"/>
    <property type="match status" value="1"/>
</dbReference>
<evidence type="ECO:0000256" key="4">
    <source>
        <dbReference type="PROSITE-ProRule" id="PRU00284"/>
    </source>
</evidence>
<reference evidence="8 9" key="1">
    <citation type="submission" date="2015-12" db="EMBL/GenBank/DDBJ databases">
        <title>Diversity of Burkholderia near neighbor genomes.</title>
        <authorList>
            <person name="Sahl J."/>
            <person name="Wagner D."/>
            <person name="Keim P."/>
        </authorList>
    </citation>
    <scope>NUCLEOTIDE SEQUENCE [LARGE SCALE GENOMIC DNA]</scope>
    <source>
        <strain evidence="8 9">BDU6</strain>
    </source>
</reference>
<organism evidence="8 9">
    <name type="scientific">Burkholderia mayonis</name>
    <dbReference type="NCBI Taxonomy" id="1385591"/>
    <lineage>
        <taxon>Bacteria</taxon>
        <taxon>Pseudomonadati</taxon>
        <taxon>Pseudomonadota</taxon>
        <taxon>Betaproteobacteria</taxon>
        <taxon>Burkholderiales</taxon>
        <taxon>Burkholderiaceae</taxon>
        <taxon>Burkholderia</taxon>
        <taxon>pseudomallei group</taxon>
    </lineage>
</organism>
<dbReference type="PROSITE" id="PS50885">
    <property type="entry name" value="HAMP"/>
    <property type="match status" value="1"/>
</dbReference>
<dbReference type="FunFam" id="1.10.287.950:FF:000001">
    <property type="entry name" value="Methyl-accepting chemotaxis sensory transducer"/>
    <property type="match status" value="1"/>
</dbReference>
<sequence>MSKQLFGPGMRVMAHLKLPRKLAILAVLFMVPLVAALYATLATALHAYATTQSERDGITILETTQDLLKAVQMRRGAGASVLAGNDAMRAKFAAANATADRFASTLKQQVRGTGRFDVVAPVDALASQYAKAAAGGLDRPAAEFFNSHTEVIHSIFLFEKDLAVASQLGVDPDASSYHLIDSVLFVLPGAAETVGVLRGKGSAALSGGSFGDADKRELAARAMGLAEQMSVIRHHLERMKAGLGGSGGAHALDGVDLGAVAAFQRTVASLAGGDAAIDAKTYFQRGTDAIDALYRTHGVLAQQLRERLAERAHAEQTKVIAVMALSVALVACALYLFVAFAMSTHDDVAQLSGCMRAAGDGDLRARLEVRGSDEFAFIKDGFNALLDVWAQTLTETRRVADSVMVGSQQIAAGNLDLSGRTETQAASLEETAASMEELTSTVRHTASNASHASSLSAEASERAADTGRIMGRAVSLMTKIHDSSNKMAEIVSVIEGIAFQTNILALNAAVEAARAGEQGKGFAVVAGEVRALAHRSATAAKDVKELIHESIRHVTDGSSLFKRADDAIHSVNASIRSVDTVVNEIAKASEQQSEGIEQVNAAITQMDEVTQRNAALVEESAAASASLREQAEHMGQLVGRFVLA</sequence>
<feature type="transmembrane region" description="Helical" evidence="5">
    <location>
        <begin position="319"/>
        <end position="342"/>
    </location>
</feature>
<dbReference type="Proteomes" id="UP000062519">
    <property type="component" value="Chromosome 1"/>
</dbReference>
<dbReference type="AlphaFoldDB" id="A0A1B4FCP3"/>
<comment type="similarity">
    <text evidence="3">Belongs to the methyl-accepting chemotaxis (MCP) protein family.</text>
</comment>
<evidence type="ECO:0000256" key="3">
    <source>
        <dbReference type="ARBA" id="ARBA00029447"/>
    </source>
</evidence>
<keyword evidence="5" id="KW-0812">Transmembrane</keyword>
<accession>A0A1B4FCP3</accession>
<proteinExistence type="inferred from homology"/>
<comment type="subcellular location">
    <subcellularLocation>
        <location evidence="1">Membrane</location>
    </subcellularLocation>
</comment>
<keyword evidence="4" id="KW-0807">Transducer</keyword>
<dbReference type="EMBL" id="CP013386">
    <property type="protein sequence ID" value="AOJ01419.1"/>
    <property type="molecule type" value="Genomic_DNA"/>
</dbReference>
<evidence type="ECO:0000259" key="6">
    <source>
        <dbReference type="PROSITE" id="PS50111"/>
    </source>
</evidence>
<dbReference type="SMART" id="SM00304">
    <property type="entry name" value="HAMP"/>
    <property type="match status" value="2"/>
</dbReference>
<feature type="domain" description="HAMP" evidence="7">
    <location>
        <begin position="348"/>
        <end position="394"/>
    </location>
</feature>
<evidence type="ECO:0000313" key="9">
    <source>
        <dbReference type="Proteomes" id="UP000062519"/>
    </source>
</evidence>
<dbReference type="InterPro" id="IPR004089">
    <property type="entry name" value="MCPsignal_dom"/>
</dbReference>
<name>A0A1B4FCP3_9BURK</name>
<dbReference type="CDD" id="cd06225">
    <property type="entry name" value="HAMP"/>
    <property type="match status" value="1"/>
</dbReference>
<dbReference type="GO" id="GO:0007165">
    <property type="term" value="P:signal transduction"/>
    <property type="evidence" value="ECO:0007669"/>
    <property type="project" value="UniProtKB-KW"/>
</dbReference>
<dbReference type="InterPro" id="IPR051310">
    <property type="entry name" value="MCP_chemotaxis"/>
</dbReference>
<dbReference type="Gene3D" id="1.10.287.950">
    <property type="entry name" value="Methyl-accepting chemotaxis protein"/>
    <property type="match status" value="1"/>
</dbReference>
<protein>
    <submittedName>
        <fullName evidence="8">Chemotaxis protein</fullName>
    </submittedName>
</protein>
<dbReference type="KEGG" id="buu:WS70_05890"/>
<keyword evidence="9" id="KW-1185">Reference proteome</keyword>
<evidence type="ECO:0000313" key="8">
    <source>
        <dbReference type="EMBL" id="AOJ01419.1"/>
    </source>
</evidence>
<feature type="domain" description="Methyl-accepting transducer" evidence="6">
    <location>
        <begin position="399"/>
        <end position="628"/>
    </location>
</feature>
<evidence type="ECO:0000256" key="1">
    <source>
        <dbReference type="ARBA" id="ARBA00004370"/>
    </source>
</evidence>
<keyword evidence="2" id="KW-0488">Methylation</keyword>
<dbReference type="PANTHER" id="PTHR43531:SF14">
    <property type="entry name" value="METHYL-ACCEPTING CHEMOTAXIS PROTEIN I-RELATED"/>
    <property type="match status" value="1"/>
</dbReference>
<dbReference type="SMART" id="SM00283">
    <property type="entry name" value="MA"/>
    <property type="match status" value="1"/>
</dbReference>
<dbReference type="GO" id="GO:0005886">
    <property type="term" value="C:plasma membrane"/>
    <property type="evidence" value="ECO:0007669"/>
    <property type="project" value="TreeGrafter"/>
</dbReference>
<dbReference type="InterPro" id="IPR004090">
    <property type="entry name" value="Chemotax_Me-accpt_rcpt"/>
</dbReference>